<protein>
    <submittedName>
        <fullName evidence="2">Predicted Zn-dependent peptidase</fullName>
    </submittedName>
</protein>
<dbReference type="Proteomes" id="UP000199068">
    <property type="component" value="Unassembled WGS sequence"/>
</dbReference>
<reference evidence="2 3" key="1">
    <citation type="submission" date="2016-10" db="EMBL/GenBank/DDBJ databases">
        <authorList>
            <person name="de Groot N.N."/>
        </authorList>
    </citation>
    <scope>NUCLEOTIDE SEQUENCE [LARGE SCALE GENOMIC DNA]</scope>
    <source>
        <strain evidence="2 3">DSM 797</strain>
    </source>
</reference>
<dbReference type="NCBIfam" id="NF047422">
    <property type="entry name" value="YfmF_fam"/>
    <property type="match status" value="1"/>
</dbReference>
<name>A0A1G9QH22_9FIRM</name>
<gene>
    <name evidence="2" type="ORF">SAMN04515677_105205</name>
</gene>
<dbReference type="GO" id="GO:0046872">
    <property type="term" value="F:metal ion binding"/>
    <property type="evidence" value="ECO:0007669"/>
    <property type="project" value="InterPro"/>
</dbReference>
<dbReference type="Gene3D" id="3.30.830.10">
    <property type="entry name" value="Metalloenzyme, LuxS/M16 peptidase-like"/>
    <property type="match status" value="2"/>
</dbReference>
<dbReference type="PANTHER" id="PTHR11851">
    <property type="entry name" value="METALLOPROTEASE"/>
    <property type="match status" value="1"/>
</dbReference>
<dbReference type="SUPFAM" id="SSF63411">
    <property type="entry name" value="LuxS/MPP-like metallohydrolase"/>
    <property type="match status" value="2"/>
</dbReference>
<dbReference type="AlphaFoldDB" id="A0A1G9QH22"/>
<dbReference type="Pfam" id="PF05193">
    <property type="entry name" value="Peptidase_M16_C"/>
    <property type="match status" value="1"/>
</dbReference>
<sequence>MKKDIKKINLGKDINLTLIPAEKFKSNLVSIYIQRNLDREEATKNALLPTIITSGCTKYPSLREISNKLDDLYGSSMYGDVSKRGEKQVITFKIISTNERYLDEKIFTNVIEFFNDVLNDTLVVDGGFNKEYLDIEKTNLKDRIQAKINDKSRYALERSFEEMCKGERFSISEIGYEEDLEKIDAKDLYEHYKNIIKTSPIDIVIEGDFNEEEVVNVISKNFSFERDEIIDIPREQFTKDITEVNIVEENMDITQGKLVMGYRTNIDYKDESLYYPLVVGSSVLGGGPHSKMFINIREKESLCYYIYSSVEKYKSILYISSGIEAQNYEKTVDLIKKQIEAIKQGEISSDEIENSKSGLINSMKSLADSIGGMSDFYFAQTMGGTNTTIDKMIENINKVEVKDIVKSFEKIELDTIYFLRN</sequence>
<dbReference type="InterPro" id="IPR011249">
    <property type="entry name" value="Metalloenz_LuxS/M16"/>
</dbReference>
<dbReference type="InterPro" id="IPR007863">
    <property type="entry name" value="Peptidase_M16_C"/>
</dbReference>
<dbReference type="InterPro" id="IPR050361">
    <property type="entry name" value="MPP/UQCRC_Complex"/>
</dbReference>
<dbReference type="EMBL" id="FNGW01000005">
    <property type="protein sequence ID" value="SDM10283.1"/>
    <property type="molecule type" value="Genomic_DNA"/>
</dbReference>
<proteinExistence type="predicted"/>
<evidence type="ECO:0000259" key="1">
    <source>
        <dbReference type="Pfam" id="PF05193"/>
    </source>
</evidence>
<evidence type="ECO:0000313" key="2">
    <source>
        <dbReference type="EMBL" id="SDM10283.1"/>
    </source>
</evidence>
<dbReference type="STRING" id="1121325.SAMN04515677_105205"/>
<dbReference type="RefSeq" id="WP_092726242.1">
    <property type="nucleotide sequence ID" value="NZ_FNGW01000005.1"/>
</dbReference>
<evidence type="ECO:0000313" key="3">
    <source>
        <dbReference type="Proteomes" id="UP000199068"/>
    </source>
</evidence>
<dbReference type="PANTHER" id="PTHR11851:SF186">
    <property type="entry name" value="INACTIVE METALLOPROTEASE YMFF-RELATED"/>
    <property type="match status" value="1"/>
</dbReference>
<accession>A0A1G9QH22</accession>
<organism evidence="2 3">
    <name type="scientific">Romboutsia lituseburensis DSM 797</name>
    <dbReference type="NCBI Taxonomy" id="1121325"/>
    <lineage>
        <taxon>Bacteria</taxon>
        <taxon>Bacillati</taxon>
        <taxon>Bacillota</taxon>
        <taxon>Clostridia</taxon>
        <taxon>Peptostreptococcales</taxon>
        <taxon>Peptostreptococcaceae</taxon>
        <taxon>Romboutsia</taxon>
    </lineage>
</organism>
<keyword evidence="3" id="KW-1185">Reference proteome</keyword>
<feature type="domain" description="Peptidase M16 C-terminal" evidence="1">
    <location>
        <begin position="182"/>
        <end position="359"/>
    </location>
</feature>